<dbReference type="Gene3D" id="3.40.50.720">
    <property type="entry name" value="NAD(P)-binding Rossmann-like Domain"/>
    <property type="match status" value="1"/>
</dbReference>
<proteinExistence type="predicted"/>
<comment type="caution">
    <text evidence="2">The sequence shown here is derived from an EMBL/GenBank/DDBJ whole genome shotgun (WGS) entry which is preliminary data.</text>
</comment>
<reference evidence="3" key="1">
    <citation type="journal article" date="2019" name="Int. J. Syst. Evol. Microbiol.">
        <title>The Global Catalogue of Microorganisms (GCM) 10K type strain sequencing project: providing services to taxonomists for standard genome sequencing and annotation.</title>
        <authorList>
            <consortium name="The Broad Institute Genomics Platform"/>
            <consortium name="The Broad Institute Genome Sequencing Center for Infectious Disease"/>
            <person name="Wu L."/>
            <person name="Ma J."/>
        </authorList>
    </citation>
    <scope>NUCLEOTIDE SEQUENCE [LARGE SCALE GENOMIC DNA]</scope>
    <source>
        <strain evidence="3">TBRC 1276</strain>
    </source>
</reference>
<accession>A0ABV8FYP4</accession>
<dbReference type="SUPFAM" id="SSF51735">
    <property type="entry name" value="NAD(P)-binding Rossmann-fold domains"/>
    <property type="match status" value="1"/>
</dbReference>
<name>A0ABV8FYP4_9ACTN</name>
<dbReference type="CDD" id="cd08946">
    <property type="entry name" value="SDR_e"/>
    <property type="match status" value="1"/>
</dbReference>
<dbReference type="PANTHER" id="PTHR43245">
    <property type="entry name" value="BIFUNCTIONAL POLYMYXIN RESISTANCE PROTEIN ARNA"/>
    <property type="match status" value="1"/>
</dbReference>
<dbReference type="PANTHER" id="PTHR43245:SF55">
    <property type="entry name" value="NAD(P)-BINDING DOMAIN-CONTAINING PROTEIN"/>
    <property type="match status" value="1"/>
</dbReference>
<dbReference type="InterPro" id="IPR050177">
    <property type="entry name" value="Lipid_A_modif_metabolic_enz"/>
</dbReference>
<dbReference type="InterPro" id="IPR036291">
    <property type="entry name" value="NAD(P)-bd_dom_sf"/>
</dbReference>
<gene>
    <name evidence="2" type="ORF">ACFOY2_06645</name>
</gene>
<dbReference type="RefSeq" id="WP_379527039.1">
    <property type="nucleotide sequence ID" value="NZ_JBHSBI010000003.1"/>
</dbReference>
<evidence type="ECO:0000313" key="3">
    <source>
        <dbReference type="Proteomes" id="UP001595851"/>
    </source>
</evidence>
<feature type="domain" description="NAD-dependent epimerase/dehydratase" evidence="1">
    <location>
        <begin position="3"/>
        <end position="171"/>
    </location>
</feature>
<dbReference type="Pfam" id="PF01370">
    <property type="entry name" value="Epimerase"/>
    <property type="match status" value="1"/>
</dbReference>
<dbReference type="EMBL" id="JBHSBI010000003">
    <property type="protein sequence ID" value="MFC4006890.1"/>
    <property type="molecule type" value="Genomic_DNA"/>
</dbReference>
<organism evidence="2 3">
    <name type="scientific">Nonomuraea purpurea</name>
    <dbReference type="NCBI Taxonomy" id="1849276"/>
    <lineage>
        <taxon>Bacteria</taxon>
        <taxon>Bacillati</taxon>
        <taxon>Actinomycetota</taxon>
        <taxon>Actinomycetes</taxon>
        <taxon>Streptosporangiales</taxon>
        <taxon>Streptosporangiaceae</taxon>
        <taxon>Nonomuraea</taxon>
    </lineage>
</organism>
<dbReference type="InterPro" id="IPR001509">
    <property type="entry name" value="Epimerase_deHydtase"/>
</dbReference>
<evidence type="ECO:0000259" key="1">
    <source>
        <dbReference type="Pfam" id="PF01370"/>
    </source>
</evidence>
<dbReference type="Proteomes" id="UP001595851">
    <property type="component" value="Unassembled WGS sequence"/>
</dbReference>
<keyword evidence="3" id="KW-1185">Reference proteome</keyword>
<evidence type="ECO:0000313" key="2">
    <source>
        <dbReference type="EMBL" id="MFC4006890.1"/>
    </source>
</evidence>
<sequence>MRVLLIGGGGQVGHTVTPHLLAAGHAVRVLDRAPPRPAVAGARLAEFVQGDATDTAALDRACAGVEAVVHLAAVVPRGPEAGDAGRIAAAYAVNIGSVHAALLAARHHNVPAFVHISTMSVYAAFGERVVDPAVDLPDAGQPYGLSKRLAEEVCRTAARDGATTVTSLRLAYPTPDEDWPLWRPPDGRPPVRLDLAGTAFPALAASDAATAILAAARRRGAYRAFAITGDRRGVCVHDDGTAAVLGWTPRRGT</sequence>
<protein>
    <submittedName>
        <fullName evidence="2">NAD-dependent epimerase/dehydratase family protein</fullName>
    </submittedName>
</protein>